<gene>
    <name evidence="2" type="ORF">HNP73_001890</name>
</gene>
<keyword evidence="1" id="KW-0812">Transmembrane</keyword>
<sequence length="56" mass="5935">MLLLIFFLIGAVFGALRAARRGGDRLDQLQYAAAHGILFVLLALTVSVLGGAFGLF</sequence>
<keyword evidence="1" id="KW-1133">Transmembrane helix</keyword>
<dbReference type="RefSeq" id="WP_184148393.1">
    <property type="nucleotide sequence ID" value="NZ_JACHFM010000002.1"/>
</dbReference>
<feature type="transmembrane region" description="Helical" evidence="1">
    <location>
        <begin position="34"/>
        <end position="55"/>
    </location>
</feature>
<dbReference type="EMBL" id="JACHFM010000002">
    <property type="protein sequence ID" value="MBB5221954.1"/>
    <property type="molecule type" value="Genomic_DNA"/>
</dbReference>
<keyword evidence="1" id="KW-0472">Membrane</keyword>
<name>A0A840SLV4_9RHOB</name>
<comment type="caution">
    <text evidence="2">The sequence shown here is derived from an EMBL/GenBank/DDBJ whole genome shotgun (WGS) entry which is preliminary data.</text>
</comment>
<evidence type="ECO:0000313" key="3">
    <source>
        <dbReference type="Proteomes" id="UP000549457"/>
    </source>
</evidence>
<proteinExistence type="predicted"/>
<evidence type="ECO:0000256" key="1">
    <source>
        <dbReference type="SAM" id="Phobius"/>
    </source>
</evidence>
<reference evidence="2 3" key="1">
    <citation type="submission" date="2020-08" db="EMBL/GenBank/DDBJ databases">
        <title>Genomic Encyclopedia of Type Strains, Phase IV (KMG-IV): sequencing the most valuable type-strain genomes for metagenomic binning, comparative biology and taxonomic classification.</title>
        <authorList>
            <person name="Goeker M."/>
        </authorList>
    </citation>
    <scope>NUCLEOTIDE SEQUENCE [LARGE SCALE GENOMIC DNA]</scope>
    <source>
        <strain evidence="2 3">DSM 101730</strain>
    </source>
</reference>
<dbReference type="Proteomes" id="UP000549457">
    <property type="component" value="Unassembled WGS sequence"/>
</dbReference>
<protein>
    <submittedName>
        <fullName evidence="2">Uncharacterized protein YneF (UPF0154 family)</fullName>
    </submittedName>
</protein>
<accession>A0A840SLV4</accession>
<evidence type="ECO:0000313" key="2">
    <source>
        <dbReference type="EMBL" id="MBB5221954.1"/>
    </source>
</evidence>
<organism evidence="2 3">
    <name type="scientific">Amaricoccus macauensis</name>
    <dbReference type="NCBI Taxonomy" id="57001"/>
    <lineage>
        <taxon>Bacteria</taxon>
        <taxon>Pseudomonadati</taxon>
        <taxon>Pseudomonadota</taxon>
        <taxon>Alphaproteobacteria</taxon>
        <taxon>Rhodobacterales</taxon>
        <taxon>Paracoccaceae</taxon>
        <taxon>Amaricoccus</taxon>
    </lineage>
</organism>
<keyword evidence="3" id="KW-1185">Reference proteome</keyword>
<dbReference type="AlphaFoldDB" id="A0A840SLV4"/>